<gene>
    <name evidence="2" type="ORF">GCM10010466_42320</name>
</gene>
<protein>
    <submittedName>
        <fullName evidence="2">Uncharacterized protein</fullName>
    </submittedName>
</protein>
<reference evidence="3" key="1">
    <citation type="journal article" date="2019" name="Int. J. Syst. Evol. Microbiol.">
        <title>The Global Catalogue of Microorganisms (GCM) 10K type strain sequencing project: providing services to taxonomists for standard genome sequencing and annotation.</title>
        <authorList>
            <consortium name="The Broad Institute Genomics Platform"/>
            <consortium name="The Broad Institute Genome Sequencing Center for Infectious Disease"/>
            <person name="Wu L."/>
            <person name="Ma J."/>
        </authorList>
    </citation>
    <scope>NUCLEOTIDE SEQUENCE [LARGE SCALE GENOMIC DNA]</scope>
    <source>
        <strain evidence="3">JCM 9373</strain>
    </source>
</reference>
<comment type="caution">
    <text evidence="2">The sequence shown here is derived from an EMBL/GenBank/DDBJ whole genome shotgun (WGS) entry which is preliminary data.</text>
</comment>
<feature type="region of interest" description="Disordered" evidence="1">
    <location>
        <begin position="42"/>
        <end position="93"/>
    </location>
</feature>
<dbReference type="EMBL" id="BAAAUT010000034">
    <property type="protein sequence ID" value="GAA3146849.1"/>
    <property type="molecule type" value="Genomic_DNA"/>
</dbReference>
<name>A0ABP6NFM4_9ACTN</name>
<proteinExistence type="predicted"/>
<evidence type="ECO:0000313" key="3">
    <source>
        <dbReference type="Proteomes" id="UP001500320"/>
    </source>
</evidence>
<dbReference type="Proteomes" id="UP001500320">
    <property type="component" value="Unassembled WGS sequence"/>
</dbReference>
<accession>A0ABP6NFM4</accession>
<evidence type="ECO:0000256" key="1">
    <source>
        <dbReference type="SAM" id="MobiDB-lite"/>
    </source>
</evidence>
<organism evidence="2 3">
    <name type="scientific">Planomonospora alba</name>
    <dbReference type="NCBI Taxonomy" id="161354"/>
    <lineage>
        <taxon>Bacteria</taxon>
        <taxon>Bacillati</taxon>
        <taxon>Actinomycetota</taxon>
        <taxon>Actinomycetes</taxon>
        <taxon>Streptosporangiales</taxon>
        <taxon>Streptosporangiaceae</taxon>
        <taxon>Planomonospora</taxon>
    </lineage>
</organism>
<keyword evidence="3" id="KW-1185">Reference proteome</keyword>
<feature type="region of interest" description="Disordered" evidence="1">
    <location>
        <begin position="1"/>
        <end position="24"/>
    </location>
</feature>
<evidence type="ECO:0000313" key="2">
    <source>
        <dbReference type="EMBL" id="GAA3146849.1"/>
    </source>
</evidence>
<feature type="compositionally biased region" description="Low complexity" evidence="1">
    <location>
        <begin position="81"/>
        <end position="93"/>
    </location>
</feature>
<sequence>MPRSFGVRCSPRRGEGGITCPAERAAPLPRPGGHEVACLPAGAFPPRGSQAADLESAVPNPGPGFPAQVPGASPETGKACAMGPPDGPDPAAARTVPAALDAAAGPGRV</sequence>